<evidence type="ECO:0000259" key="5">
    <source>
        <dbReference type="PROSITE" id="PS51471"/>
    </source>
</evidence>
<gene>
    <name evidence="6" type="ORF">RHSIM_Rhsim04G0242800</name>
</gene>
<feature type="compositionally biased region" description="Basic residues" evidence="4">
    <location>
        <begin position="207"/>
        <end position="222"/>
    </location>
</feature>
<dbReference type="PROSITE" id="PS51471">
    <property type="entry name" value="FE2OG_OXY"/>
    <property type="match status" value="1"/>
</dbReference>
<dbReference type="InterPro" id="IPR050231">
    <property type="entry name" value="Iron_ascorbate_oxido_reductase"/>
</dbReference>
<dbReference type="InterPro" id="IPR005123">
    <property type="entry name" value="Oxoglu/Fe-dep_dioxygenase_dom"/>
</dbReference>
<comment type="caution">
    <text evidence="6">The sequence shown here is derived from an EMBL/GenBank/DDBJ whole genome shotgun (WGS) entry which is preliminary data.</text>
</comment>
<keyword evidence="2 3" id="KW-0408">Iron</keyword>
<protein>
    <recommendedName>
        <fullName evidence="5">Fe2OG dioxygenase domain-containing protein</fullName>
    </recommendedName>
</protein>
<reference evidence="6" key="1">
    <citation type="submission" date="2019-11" db="EMBL/GenBank/DDBJ databases">
        <authorList>
            <person name="Liu Y."/>
            <person name="Hou J."/>
            <person name="Li T.-Q."/>
            <person name="Guan C.-H."/>
            <person name="Wu X."/>
            <person name="Wu H.-Z."/>
            <person name="Ling F."/>
            <person name="Zhang R."/>
            <person name="Shi X.-G."/>
            <person name="Ren J.-P."/>
            <person name="Chen E.-F."/>
            <person name="Sun J.-M."/>
        </authorList>
    </citation>
    <scope>NUCLEOTIDE SEQUENCE</scope>
    <source>
        <strain evidence="6">Adult_tree_wgs_1</strain>
        <tissue evidence="6">Leaves</tissue>
    </source>
</reference>
<keyword evidence="7" id="KW-1185">Reference proteome</keyword>
<feature type="region of interest" description="Disordered" evidence="4">
    <location>
        <begin position="187"/>
        <end position="234"/>
    </location>
</feature>
<feature type="domain" description="Fe2OG dioxygenase" evidence="5">
    <location>
        <begin position="171"/>
        <end position="316"/>
    </location>
</feature>
<dbReference type="EMBL" id="WJXA01000004">
    <property type="protein sequence ID" value="KAF7146148.1"/>
    <property type="molecule type" value="Genomic_DNA"/>
</dbReference>
<keyword evidence="3" id="KW-0560">Oxidoreductase</keyword>
<dbReference type="SUPFAM" id="SSF51197">
    <property type="entry name" value="Clavaminate synthase-like"/>
    <property type="match status" value="1"/>
</dbReference>
<proteinExistence type="inferred from homology"/>
<sequence length="373" mass="41845">MVVATQVPTQSEKVKEMELPIIDLSIERSKVSNLIVQACEEFGFFKVINHCVPEFVIKTMEAESWGFFSKPGSEKQRAGPANPCGYGSKTIGFNGDVGEVEYLLLSTNFQSISQRSKTISNDPIKFRCAVSSYIEEVRGLACEILDLMAEGLGVPHTTPPSVFSSLIRDVDNDSLLRLNHYPPLIKDRDTSPSPFHHTHAPSSTNNLHHHHHHHNYHHHHNHNNNNNNNNINNRIGFGEHTDPQILTILRSNDVGGLQISPEDGVWVPVSPDPNTFCVNVGDVLQAMTNGRFVSVRHRALANSNKPRMSMAYFGAPPLHSRITPLPELLIPGFRPALYMPFTWAEYKKAAYSLRLSDSRLDLFRTQERDVETA</sequence>
<comment type="similarity">
    <text evidence="3">Belongs to the iron/ascorbate-dependent oxidoreductase family.</text>
</comment>
<organism evidence="6 7">
    <name type="scientific">Rhododendron simsii</name>
    <name type="common">Sims's rhododendron</name>
    <dbReference type="NCBI Taxonomy" id="118357"/>
    <lineage>
        <taxon>Eukaryota</taxon>
        <taxon>Viridiplantae</taxon>
        <taxon>Streptophyta</taxon>
        <taxon>Embryophyta</taxon>
        <taxon>Tracheophyta</taxon>
        <taxon>Spermatophyta</taxon>
        <taxon>Magnoliopsida</taxon>
        <taxon>eudicotyledons</taxon>
        <taxon>Gunneridae</taxon>
        <taxon>Pentapetalae</taxon>
        <taxon>asterids</taxon>
        <taxon>Ericales</taxon>
        <taxon>Ericaceae</taxon>
        <taxon>Ericoideae</taxon>
        <taxon>Rhodoreae</taxon>
        <taxon>Rhododendron</taxon>
    </lineage>
</organism>
<dbReference type="InterPro" id="IPR026992">
    <property type="entry name" value="DIOX_N"/>
</dbReference>
<evidence type="ECO:0000313" key="6">
    <source>
        <dbReference type="EMBL" id="KAF7146148.1"/>
    </source>
</evidence>
<dbReference type="Pfam" id="PF14226">
    <property type="entry name" value="DIOX_N"/>
    <property type="match status" value="1"/>
</dbReference>
<name>A0A834H393_RHOSS</name>
<evidence type="ECO:0000313" key="7">
    <source>
        <dbReference type="Proteomes" id="UP000626092"/>
    </source>
</evidence>
<dbReference type="AlphaFoldDB" id="A0A834H393"/>
<dbReference type="Pfam" id="PF03171">
    <property type="entry name" value="2OG-FeII_Oxy"/>
    <property type="match status" value="1"/>
</dbReference>
<keyword evidence="1 3" id="KW-0479">Metal-binding</keyword>
<dbReference type="OrthoDB" id="288590at2759"/>
<dbReference type="GO" id="GO:0046872">
    <property type="term" value="F:metal ion binding"/>
    <property type="evidence" value="ECO:0007669"/>
    <property type="project" value="UniProtKB-KW"/>
</dbReference>
<evidence type="ECO:0000256" key="3">
    <source>
        <dbReference type="RuleBase" id="RU003682"/>
    </source>
</evidence>
<dbReference type="Gene3D" id="2.60.120.330">
    <property type="entry name" value="B-lactam Antibiotic, Isopenicillin N Synthase, Chain"/>
    <property type="match status" value="1"/>
</dbReference>
<feature type="compositionally biased region" description="Low complexity" evidence="4">
    <location>
        <begin position="223"/>
        <end position="233"/>
    </location>
</feature>
<dbReference type="InterPro" id="IPR044861">
    <property type="entry name" value="IPNS-like_FE2OG_OXY"/>
</dbReference>
<dbReference type="GO" id="GO:0016705">
    <property type="term" value="F:oxidoreductase activity, acting on paired donors, with incorporation or reduction of molecular oxygen"/>
    <property type="evidence" value="ECO:0007669"/>
    <property type="project" value="UniProtKB-ARBA"/>
</dbReference>
<evidence type="ECO:0000256" key="1">
    <source>
        <dbReference type="ARBA" id="ARBA00022723"/>
    </source>
</evidence>
<evidence type="ECO:0000256" key="4">
    <source>
        <dbReference type="SAM" id="MobiDB-lite"/>
    </source>
</evidence>
<accession>A0A834H393</accession>
<dbReference type="PANTHER" id="PTHR47990">
    <property type="entry name" value="2-OXOGLUTARATE (2OG) AND FE(II)-DEPENDENT OXYGENASE SUPERFAMILY PROTEIN-RELATED"/>
    <property type="match status" value="1"/>
</dbReference>
<evidence type="ECO:0000256" key="2">
    <source>
        <dbReference type="ARBA" id="ARBA00023004"/>
    </source>
</evidence>
<dbReference type="InterPro" id="IPR027443">
    <property type="entry name" value="IPNS-like_sf"/>
</dbReference>
<dbReference type="Proteomes" id="UP000626092">
    <property type="component" value="Unassembled WGS sequence"/>
</dbReference>